<dbReference type="Proteomes" id="UP000198736">
    <property type="component" value="Unassembled WGS sequence"/>
</dbReference>
<name>A0A0S4LKG9_9BACT</name>
<proteinExistence type="predicted"/>
<evidence type="ECO:0000313" key="2">
    <source>
        <dbReference type="Proteomes" id="UP000198736"/>
    </source>
</evidence>
<keyword evidence="2" id="KW-1185">Reference proteome</keyword>
<gene>
    <name evidence="1" type="ORF">COMA2_40018</name>
</gene>
<evidence type="ECO:0000313" key="1">
    <source>
        <dbReference type="EMBL" id="CUS37775.1"/>
    </source>
</evidence>
<sequence>MLIRPTDIDQFLTRRQVTKVDIDALVENTLREMQEARHRTDVA</sequence>
<dbReference type="EMBL" id="CZPZ01000031">
    <property type="protein sequence ID" value="CUS37775.1"/>
    <property type="molecule type" value="Genomic_DNA"/>
</dbReference>
<accession>A0A0S4LKG9</accession>
<dbReference type="AlphaFoldDB" id="A0A0S4LKG9"/>
<organism evidence="1 2">
    <name type="scientific">Candidatus Nitrospira nitrificans</name>
    <dbReference type="NCBI Taxonomy" id="1742973"/>
    <lineage>
        <taxon>Bacteria</taxon>
        <taxon>Pseudomonadati</taxon>
        <taxon>Nitrospirota</taxon>
        <taxon>Nitrospiria</taxon>
        <taxon>Nitrospirales</taxon>
        <taxon>Nitrospiraceae</taxon>
        <taxon>Nitrospira</taxon>
    </lineage>
</organism>
<reference evidence="2" key="1">
    <citation type="submission" date="2015-10" db="EMBL/GenBank/DDBJ databases">
        <authorList>
            <person name="Luecker S."/>
            <person name="Luecker S."/>
        </authorList>
    </citation>
    <scope>NUCLEOTIDE SEQUENCE [LARGE SCALE GENOMIC DNA]</scope>
</reference>
<protein>
    <submittedName>
        <fullName evidence="1">Uncharacterized protein</fullName>
    </submittedName>
</protein>